<dbReference type="InterPro" id="IPR011011">
    <property type="entry name" value="Znf_FYVE_PHD"/>
</dbReference>
<protein>
    <recommendedName>
        <fullName evidence="8">Zinc finger PHD-type domain-containing protein</fullName>
    </recommendedName>
</protein>
<name>A0A8J5G613_ZINOF</name>
<dbReference type="GO" id="GO:0008270">
    <property type="term" value="F:zinc ion binding"/>
    <property type="evidence" value="ECO:0007669"/>
    <property type="project" value="UniProtKB-KW"/>
</dbReference>
<evidence type="ECO:0000256" key="1">
    <source>
        <dbReference type="ARBA" id="ARBA00022723"/>
    </source>
</evidence>
<dbReference type="SUPFAM" id="SSF57903">
    <property type="entry name" value="FYVE/PHD zinc finger"/>
    <property type="match status" value="1"/>
</dbReference>
<dbReference type="PANTHER" id="PTHR46201:SF3">
    <property type="entry name" value="OS01G0877500 PROTEIN"/>
    <property type="match status" value="1"/>
</dbReference>
<evidence type="ECO:0000256" key="2">
    <source>
        <dbReference type="ARBA" id="ARBA00022771"/>
    </source>
</evidence>
<evidence type="ECO:0000313" key="7">
    <source>
        <dbReference type="Proteomes" id="UP000734854"/>
    </source>
</evidence>
<evidence type="ECO:0000259" key="4">
    <source>
        <dbReference type="Pfam" id="PF00628"/>
    </source>
</evidence>
<dbReference type="Pfam" id="PF25565">
    <property type="entry name" value="Ubiquitin_At1g33420"/>
    <property type="match status" value="1"/>
</dbReference>
<dbReference type="InterPro" id="IPR013083">
    <property type="entry name" value="Znf_RING/FYVE/PHD"/>
</dbReference>
<evidence type="ECO:0000256" key="3">
    <source>
        <dbReference type="ARBA" id="ARBA00022833"/>
    </source>
</evidence>
<dbReference type="Proteomes" id="UP000734854">
    <property type="component" value="Unassembled WGS sequence"/>
</dbReference>
<dbReference type="InterPro" id="IPR019787">
    <property type="entry name" value="Znf_PHD-finger"/>
</dbReference>
<dbReference type="Gene3D" id="3.30.40.10">
    <property type="entry name" value="Zinc/RING finger domain, C3HC4 (zinc finger)"/>
    <property type="match status" value="1"/>
</dbReference>
<proteinExistence type="predicted"/>
<accession>A0A8J5G613</accession>
<keyword evidence="2" id="KW-0863">Zinc-finger</keyword>
<organism evidence="6 7">
    <name type="scientific">Zingiber officinale</name>
    <name type="common">Ginger</name>
    <name type="synonym">Amomum zingiber</name>
    <dbReference type="NCBI Taxonomy" id="94328"/>
    <lineage>
        <taxon>Eukaryota</taxon>
        <taxon>Viridiplantae</taxon>
        <taxon>Streptophyta</taxon>
        <taxon>Embryophyta</taxon>
        <taxon>Tracheophyta</taxon>
        <taxon>Spermatophyta</taxon>
        <taxon>Magnoliopsida</taxon>
        <taxon>Liliopsida</taxon>
        <taxon>Zingiberales</taxon>
        <taxon>Zingiberaceae</taxon>
        <taxon>Zingiber</taxon>
    </lineage>
</organism>
<dbReference type="InterPro" id="IPR057765">
    <property type="entry name" value="MS1-like_ubiquitin"/>
</dbReference>
<dbReference type="AlphaFoldDB" id="A0A8J5G613"/>
<evidence type="ECO:0000259" key="5">
    <source>
        <dbReference type="Pfam" id="PF25565"/>
    </source>
</evidence>
<feature type="domain" description="PHD-type" evidence="4">
    <location>
        <begin position="153"/>
        <end position="184"/>
    </location>
</feature>
<dbReference type="Pfam" id="PF00628">
    <property type="entry name" value="PHD"/>
    <property type="match status" value="1"/>
</dbReference>
<evidence type="ECO:0000313" key="6">
    <source>
        <dbReference type="EMBL" id="KAG6500431.1"/>
    </source>
</evidence>
<gene>
    <name evidence="6" type="ORF">ZIOFF_040276</name>
</gene>
<sequence>MQPYGPHAIRESALNSAANLLDGKQFIRHYDEPALSMLPTNPFVIAIWCYVEIVDSPDNYAALPPELLVIPVDATIIDLKLKVTKAFQEMYLVFQRFQAEKLVHFEDASDLTPIKTLFGSRGVAQISGRCYSNDQSLGQYRKERGLDNWVVDCSCGANDDDGERMMACDACGVWHHTRCAGVDDLEMVPICYKNFYSSNNEQKKRFSIILDTEKMPVPR</sequence>
<keyword evidence="3" id="KW-0862">Zinc</keyword>
<keyword evidence="1" id="KW-0479">Metal-binding</keyword>
<feature type="domain" description="PHD finger protein MALE STERILITY 1-like ubiquitin-like" evidence="5">
    <location>
        <begin position="41"/>
        <end position="130"/>
    </location>
</feature>
<reference evidence="6 7" key="1">
    <citation type="submission" date="2020-08" db="EMBL/GenBank/DDBJ databases">
        <title>Plant Genome Project.</title>
        <authorList>
            <person name="Zhang R.-G."/>
        </authorList>
    </citation>
    <scope>NUCLEOTIDE SEQUENCE [LARGE SCALE GENOMIC DNA]</scope>
    <source>
        <tissue evidence="6">Rhizome</tissue>
    </source>
</reference>
<comment type="caution">
    <text evidence="6">The sequence shown here is derived from an EMBL/GenBank/DDBJ whole genome shotgun (WGS) entry which is preliminary data.</text>
</comment>
<dbReference type="PANTHER" id="PTHR46201">
    <property type="entry name" value="PHD FINGER PROTEIN MALE MEIOCYTE DEATH 1-RELATED"/>
    <property type="match status" value="1"/>
</dbReference>
<dbReference type="EMBL" id="JACMSC010000011">
    <property type="protein sequence ID" value="KAG6500431.1"/>
    <property type="molecule type" value="Genomic_DNA"/>
</dbReference>
<evidence type="ECO:0008006" key="8">
    <source>
        <dbReference type="Google" id="ProtNLM"/>
    </source>
</evidence>
<keyword evidence="7" id="KW-1185">Reference proteome</keyword>